<accession>A0ABD0RDV3</accession>
<dbReference type="Proteomes" id="UP001529510">
    <property type="component" value="Unassembled WGS sequence"/>
</dbReference>
<evidence type="ECO:0000313" key="1">
    <source>
        <dbReference type="EMBL" id="KAL0196543.1"/>
    </source>
</evidence>
<protein>
    <submittedName>
        <fullName evidence="1">Uncharacterized protein</fullName>
    </submittedName>
</protein>
<evidence type="ECO:0000313" key="2">
    <source>
        <dbReference type="Proteomes" id="UP001529510"/>
    </source>
</evidence>
<name>A0ABD0RDV3_CIRMR</name>
<keyword evidence="2" id="KW-1185">Reference proteome</keyword>
<dbReference type="AlphaFoldDB" id="A0ABD0RDV3"/>
<proteinExistence type="predicted"/>
<reference evidence="1 2" key="1">
    <citation type="submission" date="2024-05" db="EMBL/GenBank/DDBJ databases">
        <title>Genome sequencing and assembly of Indian major carp, Cirrhinus mrigala (Hamilton, 1822).</title>
        <authorList>
            <person name="Mohindra V."/>
            <person name="Chowdhury L.M."/>
            <person name="Lal K."/>
            <person name="Jena J.K."/>
        </authorList>
    </citation>
    <scope>NUCLEOTIDE SEQUENCE [LARGE SCALE GENOMIC DNA]</scope>
    <source>
        <strain evidence="1">CM1030</strain>
        <tissue evidence="1">Blood</tissue>
    </source>
</reference>
<dbReference type="EMBL" id="JAMKFB020000004">
    <property type="protein sequence ID" value="KAL0196543.1"/>
    <property type="molecule type" value="Genomic_DNA"/>
</dbReference>
<organism evidence="1 2">
    <name type="scientific">Cirrhinus mrigala</name>
    <name type="common">Mrigala</name>
    <dbReference type="NCBI Taxonomy" id="683832"/>
    <lineage>
        <taxon>Eukaryota</taxon>
        <taxon>Metazoa</taxon>
        <taxon>Chordata</taxon>
        <taxon>Craniata</taxon>
        <taxon>Vertebrata</taxon>
        <taxon>Euteleostomi</taxon>
        <taxon>Actinopterygii</taxon>
        <taxon>Neopterygii</taxon>
        <taxon>Teleostei</taxon>
        <taxon>Ostariophysi</taxon>
        <taxon>Cypriniformes</taxon>
        <taxon>Cyprinidae</taxon>
        <taxon>Labeoninae</taxon>
        <taxon>Labeonini</taxon>
        <taxon>Cirrhinus</taxon>
    </lineage>
</organism>
<comment type="caution">
    <text evidence="1">The sequence shown here is derived from an EMBL/GenBank/DDBJ whole genome shotgun (WGS) entry which is preliminary data.</text>
</comment>
<feature type="non-terminal residue" evidence="1">
    <location>
        <position position="49"/>
    </location>
</feature>
<sequence>NIEKRMFCAGGMEKRTGSLGAHGDWVVRSAAVSCYCRPVSLETGHTHTI</sequence>
<gene>
    <name evidence="1" type="ORF">M9458_010115</name>
</gene>
<feature type="non-terminal residue" evidence="1">
    <location>
        <position position="1"/>
    </location>
</feature>